<dbReference type="InterPro" id="IPR036291">
    <property type="entry name" value="NAD(P)-bd_dom_sf"/>
</dbReference>
<dbReference type="EMBL" id="CP017758">
    <property type="protein sequence ID" value="AQV98324.1"/>
    <property type="molecule type" value="Genomic_DNA"/>
</dbReference>
<dbReference type="Gene3D" id="3.40.50.720">
    <property type="entry name" value="NAD(P)-binding Rossmann-like Domain"/>
    <property type="match status" value="1"/>
</dbReference>
<evidence type="ECO:0000313" key="2">
    <source>
        <dbReference type="Proteomes" id="UP000189627"/>
    </source>
</evidence>
<name>A0A1U9V034_CUPNE</name>
<dbReference type="PANTHER" id="PTHR43975:SF2">
    <property type="entry name" value="EG:BACR7A4.14 PROTEIN-RELATED"/>
    <property type="match status" value="1"/>
</dbReference>
<protein>
    <submittedName>
        <fullName evidence="1">3-alpha-hydroxysteroid dehydrogenase</fullName>
    </submittedName>
</protein>
<dbReference type="PANTHER" id="PTHR43975">
    <property type="entry name" value="ZGC:101858"/>
    <property type="match status" value="1"/>
</dbReference>
<dbReference type="KEGG" id="cuh:BJN34_31110"/>
<gene>
    <name evidence="1" type="ORF">BJN34_31110</name>
</gene>
<evidence type="ECO:0000313" key="1">
    <source>
        <dbReference type="EMBL" id="AQV98324.1"/>
    </source>
</evidence>
<proteinExistence type="predicted"/>
<accession>A0A1U9V034</accession>
<dbReference type="Proteomes" id="UP000189627">
    <property type="component" value="Chromosome 2"/>
</dbReference>
<organism evidence="1 2">
    <name type="scientific">Cupriavidus necator</name>
    <name type="common">Alcaligenes eutrophus</name>
    <name type="synonym">Ralstonia eutropha</name>
    <dbReference type="NCBI Taxonomy" id="106590"/>
    <lineage>
        <taxon>Bacteria</taxon>
        <taxon>Pseudomonadati</taxon>
        <taxon>Pseudomonadota</taxon>
        <taxon>Betaproteobacteria</taxon>
        <taxon>Burkholderiales</taxon>
        <taxon>Burkholderiaceae</taxon>
        <taxon>Cupriavidus</taxon>
    </lineage>
</organism>
<dbReference type="SUPFAM" id="SSF51735">
    <property type="entry name" value="NAD(P)-binding Rossmann-fold domains"/>
    <property type="match status" value="1"/>
</dbReference>
<dbReference type="InterPro" id="IPR002347">
    <property type="entry name" value="SDR_fam"/>
</dbReference>
<dbReference type="RefSeq" id="WP_078200596.1">
    <property type="nucleotide sequence ID" value="NZ_CP017758.1"/>
</dbReference>
<dbReference type="Pfam" id="PF00106">
    <property type="entry name" value="adh_short"/>
    <property type="match status" value="1"/>
</dbReference>
<dbReference type="Pfam" id="PF13561">
    <property type="entry name" value="adh_short_C2"/>
    <property type="match status" value="1"/>
</dbReference>
<dbReference type="AlphaFoldDB" id="A0A1U9V034"/>
<sequence length="263" mass="26840">MPITAVTGAASGIGAAVCAALEAADHQVIRIDLHGADIQADLSTPAGRADAIDGVLARCGGKLDRLVLCAGVGPQVEPAARIVAVNYLGAVALLDGLLPALAKGRDPAAVVVSSVASTQLTWERNPLRGLLEASPDGSQYDEAALAAVLAAAGPQCGQLAYAGSKNAVTVAVRQRVRQWGAAGVRLNSVAPGAVETPLLQKGLDDPRYGQAIRDFVAPIPRRAQPQEIAAMIAFLLGTQAGFVHGAQFVVDGGVDAMMRPTSF</sequence>
<reference evidence="2" key="1">
    <citation type="submission" date="2017-02" db="EMBL/GenBank/DDBJ databases">
        <title>Complete genome sequence of Cupriavidus necator strain NH9, a 3-chlorobenzoate degrader.</title>
        <authorList>
            <person name="Moriuchi R."/>
            <person name="Dohra H."/>
            <person name="Ogawa N."/>
        </authorList>
    </citation>
    <scope>NUCLEOTIDE SEQUENCE [LARGE SCALE GENOMIC DNA]</scope>
    <source>
        <strain evidence="2">NH9</strain>
    </source>
</reference>
<dbReference type="PRINTS" id="PR00081">
    <property type="entry name" value="GDHRDH"/>
</dbReference>
<dbReference type="OrthoDB" id="9786435at2"/>